<evidence type="ECO:0000256" key="4">
    <source>
        <dbReference type="ARBA" id="ARBA00023136"/>
    </source>
</evidence>
<comment type="subcellular location">
    <subcellularLocation>
        <location evidence="1">Membrane</location>
        <topology evidence="1">Multi-pass membrane protein</topology>
    </subcellularLocation>
</comment>
<evidence type="ECO:0000256" key="3">
    <source>
        <dbReference type="ARBA" id="ARBA00022989"/>
    </source>
</evidence>
<sequence length="424" mass="46882">MSLSWPAGIVFDPNPTPERLGDNTTWMQMSVMSVLQFVVLVLVILRIYARAVVTRSFGKDDIALCVAALCSIAGWILFLVQSMHGFGHHIETIPPDDAVIFRKTSYFITMTSSNWGMCALKTAIAFNLLRFCDVQIWSRYRWIIWALLAIIWCYTFIYWVFALTNCNPIRKFWDLDAEGSCISLARYVKQATANTALATSTDVLLALVPIPVVWQIKLSIRVRLYVIAIVSLGYFSVALGIVKIIYQQKYSSTKDKTYYLNIPFWGYLQLQLGIMAASCVALRPLVSRILGLSSYGDSATAPSNAGPHARLPPSIGTASMRRKNKDGPFGDEDFELEEGRPSNVFGANAHQHTTETLAERQDSFGATTSGEDTFYHADSTGSEEAIIQKQDALGVPNLRGPGGGIIRTTEVSVKYNQGPCSGCP</sequence>
<comment type="similarity">
    <text evidence="5">Belongs to the SAT4 family.</text>
</comment>
<feature type="domain" description="Rhodopsin" evidence="8">
    <location>
        <begin position="45"/>
        <end position="288"/>
    </location>
</feature>
<feature type="region of interest" description="Disordered" evidence="6">
    <location>
        <begin position="299"/>
        <end position="331"/>
    </location>
</feature>
<evidence type="ECO:0000313" key="9">
    <source>
        <dbReference type="EMBL" id="KAK3368451.1"/>
    </source>
</evidence>
<gene>
    <name evidence="9" type="ORF">B0H63DRAFT_76381</name>
</gene>
<reference evidence="9" key="1">
    <citation type="journal article" date="2023" name="Mol. Phylogenet. Evol.">
        <title>Genome-scale phylogeny and comparative genomics of the fungal order Sordariales.</title>
        <authorList>
            <person name="Hensen N."/>
            <person name="Bonometti L."/>
            <person name="Westerberg I."/>
            <person name="Brannstrom I.O."/>
            <person name="Guillou S."/>
            <person name="Cros-Aarteil S."/>
            <person name="Calhoun S."/>
            <person name="Haridas S."/>
            <person name="Kuo A."/>
            <person name="Mondo S."/>
            <person name="Pangilinan J."/>
            <person name="Riley R."/>
            <person name="LaButti K."/>
            <person name="Andreopoulos B."/>
            <person name="Lipzen A."/>
            <person name="Chen C."/>
            <person name="Yan M."/>
            <person name="Daum C."/>
            <person name="Ng V."/>
            <person name="Clum A."/>
            <person name="Steindorff A."/>
            <person name="Ohm R.A."/>
            <person name="Martin F."/>
            <person name="Silar P."/>
            <person name="Natvig D.O."/>
            <person name="Lalanne C."/>
            <person name="Gautier V."/>
            <person name="Ament-Velasquez S.L."/>
            <person name="Kruys A."/>
            <person name="Hutchinson M.I."/>
            <person name="Powell A.J."/>
            <person name="Barry K."/>
            <person name="Miller A.N."/>
            <person name="Grigoriev I.V."/>
            <person name="Debuchy R."/>
            <person name="Gladieux P."/>
            <person name="Hiltunen Thoren M."/>
            <person name="Johannesson H."/>
        </authorList>
    </citation>
    <scope>NUCLEOTIDE SEQUENCE</scope>
    <source>
        <strain evidence="9">CBS 232.78</strain>
    </source>
</reference>
<evidence type="ECO:0000256" key="1">
    <source>
        <dbReference type="ARBA" id="ARBA00004141"/>
    </source>
</evidence>
<feature type="transmembrane region" description="Helical" evidence="7">
    <location>
        <begin position="142"/>
        <end position="161"/>
    </location>
</feature>
<dbReference type="InterPro" id="IPR049326">
    <property type="entry name" value="Rhodopsin_dom_fungi"/>
</dbReference>
<comment type="caution">
    <text evidence="9">The sequence shown here is derived from an EMBL/GenBank/DDBJ whole genome shotgun (WGS) entry which is preliminary data.</text>
</comment>
<feature type="transmembrane region" description="Helical" evidence="7">
    <location>
        <begin position="224"/>
        <end position="246"/>
    </location>
</feature>
<feature type="transmembrane region" description="Helical" evidence="7">
    <location>
        <begin position="266"/>
        <end position="286"/>
    </location>
</feature>
<keyword evidence="3 7" id="KW-1133">Transmembrane helix</keyword>
<evidence type="ECO:0000256" key="5">
    <source>
        <dbReference type="ARBA" id="ARBA00038359"/>
    </source>
</evidence>
<evidence type="ECO:0000256" key="6">
    <source>
        <dbReference type="SAM" id="MobiDB-lite"/>
    </source>
</evidence>
<dbReference type="InterPro" id="IPR052337">
    <property type="entry name" value="SAT4-like"/>
</dbReference>
<proteinExistence type="inferred from homology"/>
<organism evidence="9 10">
    <name type="scientific">Podospora didyma</name>
    <dbReference type="NCBI Taxonomy" id="330526"/>
    <lineage>
        <taxon>Eukaryota</taxon>
        <taxon>Fungi</taxon>
        <taxon>Dikarya</taxon>
        <taxon>Ascomycota</taxon>
        <taxon>Pezizomycotina</taxon>
        <taxon>Sordariomycetes</taxon>
        <taxon>Sordariomycetidae</taxon>
        <taxon>Sordariales</taxon>
        <taxon>Podosporaceae</taxon>
        <taxon>Podospora</taxon>
    </lineage>
</organism>
<keyword evidence="4 7" id="KW-0472">Membrane</keyword>
<feature type="transmembrane region" description="Helical" evidence="7">
    <location>
        <begin position="61"/>
        <end position="80"/>
    </location>
</feature>
<evidence type="ECO:0000259" key="8">
    <source>
        <dbReference type="Pfam" id="PF20684"/>
    </source>
</evidence>
<keyword evidence="10" id="KW-1185">Reference proteome</keyword>
<dbReference type="AlphaFoldDB" id="A0AAE0K1Q9"/>
<keyword evidence="2 7" id="KW-0812">Transmembrane</keyword>
<feature type="transmembrane region" description="Helical" evidence="7">
    <location>
        <begin position="26"/>
        <end position="49"/>
    </location>
</feature>
<accession>A0AAE0K1Q9</accession>
<dbReference type="EMBL" id="JAULSW010000010">
    <property type="protein sequence ID" value="KAK3368451.1"/>
    <property type="molecule type" value="Genomic_DNA"/>
</dbReference>
<dbReference type="GO" id="GO:0016020">
    <property type="term" value="C:membrane"/>
    <property type="evidence" value="ECO:0007669"/>
    <property type="project" value="UniProtKB-SubCell"/>
</dbReference>
<protein>
    <recommendedName>
        <fullName evidence="8">Rhodopsin domain-containing protein</fullName>
    </recommendedName>
</protein>
<dbReference type="Pfam" id="PF20684">
    <property type="entry name" value="Fung_rhodopsin"/>
    <property type="match status" value="1"/>
</dbReference>
<dbReference type="PANTHER" id="PTHR33048">
    <property type="entry name" value="PTH11-LIKE INTEGRAL MEMBRANE PROTEIN (AFU_ORTHOLOGUE AFUA_5G11245)"/>
    <property type="match status" value="1"/>
</dbReference>
<dbReference type="Proteomes" id="UP001285441">
    <property type="component" value="Unassembled WGS sequence"/>
</dbReference>
<evidence type="ECO:0000256" key="2">
    <source>
        <dbReference type="ARBA" id="ARBA00022692"/>
    </source>
</evidence>
<name>A0AAE0K1Q9_9PEZI</name>
<evidence type="ECO:0000256" key="7">
    <source>
        <dbReference type="SAM" id="Phobius"/>
    </source>
</evidence>
<reference evidence="9" key="2">
    <citation type="submission" date="2023-06" db="EMBL/GenBank/DDBJ databases">
        <authorList>
            <consortium name="Lawrence Berkeley National Laboratory"/>
            <person name="Haridas S."/>
            <person name="Hensen N."/>
            <person name="Bonometti L."/>
            <person name="Westerberg I."/>
            <person name="Brannstrom I.O."/>
            <person name="Guillou S."/>
            <person name="Cros-Aarteil S."/>
            <person name="Calhoun S."/>
            <person name="Kuo A."/>
            <person name="Mondo S."/>
            <person name="Pangilinan J."/>
            <person name="Riley R."/>
            <person name="LaButti K."/>
            <person name="Andreopoulos B."/>
            <person name="Lipzen A."/>
            <person name="Chen C."/>
            <person name="Yanf M."/>
            <person name="Daum C."/>
            <person name="Ng V."/>
            <person name="Clum A."/>
            <person name="Steindorff A."/>
            <person name="Ohm R."/>
            <person name="Martin F."/>
            <person name="Silar P."/>
            <person name="Natvig D."/>
            <person name="Lalanne C."/>
            <person name="Gautier V."/>
            <person name="Ament-velasquez S.L."/>
            <person name="Kruys A."/>
            <person name="Hutchinson M.I."/>
            <person name="Powell A.J."/>
            <person name="Barry K."/>
            <person name="Miller A.N."/>
            <person name="Grigoriev I.V."/>
            <person name="Debuchy R."/>
            <person name="Gladieux P."/>
            <person name="Thoren M.H."/>
            <person name="Johannesson H."/>
        </authorList>
    </citation>
    <scope>NUCLEOTIDE SEQUENCE</scope>
    <source>
        <strain evidence="9">CBS 232.78</strain>
    </source>
</reference>
<evidence type="ECO:0000313" key="10">
    <source>
        <dbReference type="Proteomes" id="UP001285441"/>
    </source>
</evidence>
<dbReference type="PANTHER" id="PTHR33048:SF167">
    <property type="entry name" value="INTEGRAL MEMBRANE PROTEIN"/>
    <property type="match status" value="1"/>
</dbReference>